<keyword evidence="3" id="KW-0268">Exocytosis</keyword>
<evidence type="ECO:0000259" key="4">
    <source>
        <dbReference type="Pfam" id="PF03081"/>
    </source>
</evidence>
<evidence type="ECO:0000313" key="6">
    <source>
        <dbReference type="Proteomes" id="UP001153555"/>
    </source>
</evidence>
<dbReference type="Pfam" id="PF03081">
    <property type="entry name" value="Exo70_C"/>
    <property type="match status" value="1"/>
</dbReference>
<keyword evidence="6" id="KW-1185">Reference proteome</keyword>
<gene>
    <name evidence="5" type="ORF">SHERM_06688</name>
</gene>
<evidence type="ECO:0000256" key="2">
    <source>
        <dbReference type="ARBA" id="ARBA00022448"/>
    </source>
</evidence>
<accession>A0A9N7RPI1</accession>
<comment type="function">
    <text evidence="3">Component of the exocyst complex.</text>
</comment>
<dbReference type="AlphaFoldDB" id="A0A9N7RPI1"/>
<dbReference type="Pfam" id="PF20669">
    <property type="entry name" value="Exo70_N"/>
    <property type="match status" value="1"/>
</dbReference>
<dbReference type="Proteomes" id="UP001153555">
    <property type="component" value="Unassembled WGS sequence"/>
</dbReference>
<evidence type="ECO:0000256" key="1">
    <source>
        <dbReference type="ARBA" id="ARBA00006756"/>
    </source>
</evidence>
<dbReference type="InterPro" id="IPR016159">
    <property type="entry name" value="Cullin_repeat-like_dom_sf"/>
</dbReference>
<evidence type="ECO:0000313" key="5">
    <source>
        <dbReference type="EMBL" id="CAA0840646.1"/>
    </source>
</evidence>
<dbReference type="EMBL" id="CACSLK010034002">
    <property type="protein sequence ID" value="CAA0840646.1"/>
    <property type="molecule type" value="Genomic_DNA"/>
</dbReference>
<keyword evidence="3" id="KW-0653">Protein transport</keyword>
<feature type="domain" description="Exocyst complex subunit Exo70 C-terminal" evidence="4">
    <location>
        <begin position="256"/>
        <end position="593"/>
    </location>
</feature>
<dbReference type="SUPFAM" id="SSF74788">
    <property type="entry name" value="Cullin repeat-like"/>
    <property type="match status" value="1"/>
</dbReference>
<proteinExistence type="inferred from homology"/>
<keyword evidence="2 3" id="KW-0813">Transport</keyword>
<evidence type="ECO:0000256" key="3">
    <source>
        <dbReference type="RuleBase" id="RU365026"/>
    </source>
</evidence>
<dbReference type="InterPro" id="IPR046364">
    <property type="entry name" value="Exo70_C"/>
</dbReference>
<comment type="similarity">
    <text evidence="1 3">Belongs to the EXO70 family.</text>
</comment>
<organism evidence="5 6">
    <name type="scientific">Striga hermonthica</name>
    <name type="common">Purple witchweed</name>
    <name type="synonym">Buchnera hermonthica</name>
    <dbReference type="NCBI Taxonomy" id="68872"/>
    <lineage>
        <taxon>Eukaryota</taxon>
        <taxon>Viridiplantae</taxon>
        <taxon>Streptophyta</taxon>
        <taxon>Embryophyta</taxon>
        <taxon>Tracheophyta</taxon>
        <taxon>Spermatophyta</taxon>
        <taxon>Magnoliopsida</taxon>
        <taxon>eudicotyledons</taxon>
        <taxon>Gunneridae</taxon>
        <taxon>Pentapetalae</taxon>
        <taxon>asterids</taxon>
        <taxon>lamiids</taxon>
        <taxon>Lamiales</taxon>
        <taxon>Orobanchaceae</taxon>
        <taxon>Buchnereae</taxon>
        <taxon>Striga</taxon>
    </lineage>
</organism>
<dbReference type="InterPro" id="IPR004140">
    <property type="entry name" value="Exo70"/>
</dbReference>
<dbReference type="Gene3D" id="1.20.1280.170">
    <property type="entry name" value="Exocyst complex component Exo70"/>
    <property type="match status" value="1"/>
</dbReference>
<sequence length="602" mass="68300">MDGTFDREHHLIAAAHHLAKALESTTDLNHDTKWLLSDLSAHLSRAIELGKAHRAHNSSTAEIEARLMSAAQTITRLHSNHPKIWDAGHTTISEYLKAVAEVQRLTLSLEDMDLPKTSRELLDRAQNTLHSAMARLEDELAHALIRSKQGFLEHTEYEDSLVSNEDDSVRTGRFSSSESDVGYETDLVHPDSIPHIKSIAGLMFGSGYGREFCWVFTGFWRNVLAEHVAATLGFEQLSIEDVLRMEWELMNSRIRKWRAAVRGIIGTHLVAMKRLFDLVLGKYGDPITSSACLVEASRAPVMRLLNFGLAVSIGPHRPEWLFCLLDMYETLTGLQPEIDALFPDETGPSIRADFHDLLMRLGDSAMAIYRELENHISLCSSTTPLASGGVHPITKYVMNYVTFFVDYGETLERLFRAQDAGPGPNIPDHLRSLTSALEANLNWKSNLYNDRPLKHVFMMNNIHYMVRKVRESPVEQQFGDEWVKAHIGKFRHHATCYERETWGPVLDLLRDDRRVGKSGQKGMCRAFAAAFEGVYKRQTRWWVPDLQLREELKIKATKMVIHAYRDFLGRAGSSVCEKHVKYSEHELGTYILDLLEGSPKSI</sequence>
<name>A0A9N7RPI1_STRHE</name>
<dbReference type="GO" id="GO:0005546">
    <property type="term" value="F:phosphatidylinositol-4,5-bisphosphate binding"/>
    <property type="evidence" value="ECO:0007669"/>
    <property type="project" value="InterPro"/>
</dbReference>
<comment type="caution">
    <text evidence="5">The sequence shown here is derived from an EMBL/GenBank/DDBJ whole genome shotgun (WGS) entry which is preliminary data.</text>
</comment>
<protein>
    <recommendedName>
        <fullName evidence="3">Exocyst subunit Exo70 family protein</fullName>
    </recommendedName>
</protein>
<dbReference type="GO" id="GO:0006887">
    <property type="term" value="P:exocytosis"/>
    <property type="evidence" value="ECO:0007669"/>
    <property type="project" value="UniProtKB-KW"/>
</dbReference>
<dbReference type="PANTHER" id="PTHR12542">
    <property type="entry name" value="EXOCYST COMPLEX PROTEIN EXO70"/>
    <property type="match status" value="1"/>
</dbReference>
<dbReference type="PANTHER" id="PTHR12542:SF92">
    <property type="entry name" value="EXOCYST COMPLEX COMPONENT EXO70E2"/>
    <property type="match status" value="1"/>
</dbReference>
<reference evidence="5" key="1">
    <citation type="submission" date="2019-12" db="EMBL/GenBank/DDBJ databases">
        <authorList>
            <person name="Scholes J."/>
        </authorList>
    </citation>
    <scope>NUCLEOTIDE SEQUENCE</scope>
</reference>
<dbReference type="OrthoDB" id="1922221at2759"/>
<dbReference type="GO" id="GO:0015031">
    <property type="term" value="P:protein transport"/>
    <property type="evidence" value="ECO:0007669"/>
    <property type="project" value="UniProtKB-KW"/>
</dbReference>
<dbReference type="GO" id="GO:0000145">
    <property type="term" value="C:exocyst"/>
    <property type="evidence" value="ECO:0007669"/>
    <property type="project" value="InterPro"/>
</dbReference>